<feature type="signal peptide" evidence="1">
    <location>
        <begin position="1"/>
        <end position="16"/>
    </location>
</feature>
<evidence type="ECO:0000256" key="1">
    <source>
        <dbReference type="SAM" id="SignalP"/>
    </source>
</evidence>
<protein>
    <submittedName>
        <fullName evidence="2">Putative secreted protein</fullName>
    </submittedName>
</protein>
<sequence>MGGLLLLLLFLPLLLGSCCPSSFTRSFSALPPLHPPAARGSLLPISKSLIRSMIFPFELAEVRRARKKSLTVRRRSIRTYHLSGSWRPCP</sequence>
<proteinExistence type="predicted"/>
<organism evidence="2">
    <name type="scientific">Anopheles darlingi</name>
    <name type="common">Mosquito</name>
    <dbReference type="NCBI Taxonomy" id="43151"/>
    <lineage>
        <taxon>Eukaryota</taxon>
        <taxon>Metazoa</taxon>
        <taxon>Ecdysozoa</taxon>
        <taxon>Arthropoda</taxon>
        <taxon>Hexapoda</taxon>
        <taxon>Insecta</taxon>
        <taxon>Pterygota</taxon>
        <taxon>Neoptera</taxon>
        <taxon>Endopterygota</taxon>
        <taxon>Diptera</taxon>
        <taxon>Nematocera</taxon>
        <taxon>Culicoidea</taxon>
        <taxon>Culicidae</taxon>
        <taxon>Anophelinae</taxon>
        <taxon>Anopheles</taxon>
    </lineage>
</organism>
<reference evidence="2" key="1">
    <citation type="submission" date="2018-01" db="EMBL/GenBank/DDBJ databases">
        <title>An insight into the sialome of Amazonian anophelines.</title>
        <authorList>
            <person name="Ribeiro J.M."/>
            <person name="Scarpassa V."/>
            <person name="Calvo E."/>
        </authorList>
    </citation>
    <scope>NUCLEOTIDE SEQUENCE</scope>
</reference>
<dbReference type="AlphaFoldDB" id="A0A2M4DJJ2"/>
<dbReference type="EMBL" id="GGFL01013527">
    <property type="protein sequence ID" value="MBW77705.1"/>
    <property type="molecule type" value="Transcribed_RNA"/>
</dbReference>
<keyword evidence="1" id="KW-0732">Signal</keyword>
<name>A0A2M4DJJ2_ANODA</name>
<feature type="chain" id="PRO_5014992849" evidence="1">
    <location>
        <begin position="17"/>
        <end position="90"/>
    </location>
</feature>
<evidence type="ECO:0000313" key="2">
    <source>
        <dbReference type="EMBL" id="MBW77705.1"/>
    </source>
</evidence>
<accession>A0A2M4DJJ2</accession>